<keyword evidence="4" id="KW-0695">RNA-directed DNA polymerase</keyword>
<sequence>MLHLSFVGALLLEGKNIKFAATTLQGPALTWWNAKVATMGLKTVNQMPWTEMKQLMTAEFCPIEEVQRMEHELWNLKVDAYIHGLTDNIKGKVTSSKPANLNEAVHMAYKLMEHKSQARDKRILEGKKQKNARAMVTAPTDGKVSSGSLPLCECCFTLHVGLCTIKCHKCGKVRHKARYCKEKNVSMGANALPIQTCYDCGEQVQWFLSMVAVVSRLDRESTISTNELNAAYSVSTATSHSSQAQGSSSYVDELMFLFFANQSSSPQLDNEDLEQTDQDDSEEMELKWQMAMLSMRVKRFYKKTRRKLEFNGKELVGFDKTKVECFNCHKRGHFARDCKTARNPRNRGRDVGNAGYIKRDNGKRPARERDEKALVVQDGLDSQFSEKYVLDVKEEEVTETVFDNRSSTEENSLANDRFKKAESKFKNLMLDHQDKYMMKAQVHVSKSFAISDIQALPRRNHYCQIYQMINFTSGVKWTMATTIEQQVALDEAFVPSNKRLRIRKSNFRLPSDIQSKESTLQVVYDVLRRSPFFKAFLVTADVPKIYMQEFWATTYVHQHSIRFKMDTRKNIVDLEAFREMLHISPRIPGQSFAELPFEEEILEFLRFLGHSAQINTLTDVNVNKLFQPWRSFAAVINKCLTGKSSSFDSLRLSQAQILWGLYHKRNVDYAFLIWEDFVYQVEHKNQKKSNEMYYPRFTKVIIHHFMTKKPSIPKRNKVNWHYVRDDILFSTIKVVSRHQNIQQYGAILPIELTTEDIRNTNAYKEYYACATGVAALKPKASAKRKKGNFKKEVEVPGSS</sequence>
<reference evidence="4" key="1">
    <citation type="journal article" date="2019" name="Sci. Rep.">
        <title>Draft genome of Tanacetum cinerariifolium, the natural source of mosquito coil.</title>
        <authorList>
            <person name="Yamashiro T."/>
            <person name="Shiraishi A."/>
            <person name="Satake H."/>
            <person name="Nakayama K."/>
        </authorList>
    </citation>
    <scope>NUCLEOTIDE SEQUENCE</scope>
</reference>
<keyword evidence="1" id="KW-0863">Zinc-finger</keyword>
<dbReference type="AlphaFoldDB" id="A0A6L2P2G6"/>
<proteinExistence type="predicted"/>
<feature type="region of interest" description="Disordered" evidence="2">
    <location>
        <begin position="345"/>
        <end position="368"/>
    </location>
</feature>
<evidence type="ECO:0000256" key="2">
    <source>
        <dbReference type="SAM" id="MobiDB-lite"/>
    </source>
</evidence>
<dbReference type="InterPro" id="IPR001878">
    <property type="entry name" value="Znf_CCHC"/>
</dbReference>
<dbReference type="GO" id="GO:0003676">
    <property type="term" value="F:nucleic acid binding"/>
    <property type="evidence" value="ECO:0007669"/>
    <property type="project" value="InterPro"/>
</dbReference>
<feature type="compositionally biased region" description="Basic and acidic residues" evidence="2">
    <location>
        <begin position="357"/>
        <end position="368"/>
    </location>
</feature>
<dbReference type="EMBL" id="BKCJ010010672">
    <property type="protein sequence ID" value="GEU92620.1"/>
    <property type="molecule type" value="Genomic_DNA"/>
</dbReference>
<dbReference type="GO" id="GO:0008270">
    <property type="term" value="F:zinc ion binding"/>
    <property type="evidence" value="ECO:0007669"/>
    <property type="project" value="UniProtKB-KW"/>
</dbReference>
<dbReference type="GO" id="GO:0003964">
    <property type="term" value="F:RNA-directed DNA polymerase activity"/>
    <property type="evidence" value="ECO:0007669"/>
    <property type="project" value="UniProtKB-KW"/>
</dbReference>
<dbReference type="PROSITE" id="PS50158">
    <property type="entry name" value="ZF_CCHC"/>
    <property type="match status" value="1"/>
</dbReference>
<protein>
    <submittedName>
        <fullName evidence="4">Reverse transcriptase domain-containing protein</fullName>
    </submittedName>
</protein>
<keyword evidence="1" id="KW-0862">Zinc</keyword>
<evidence type="ECO:0000256" key="1">
    <source>
        <dbReference type="PROSITE-ProRule" id="PRU00047"/>
    </source>
</evidence>
<dbReference type="InterPro" id="IPR036875">
    <property type="entry name" value="Znf_CCHC_sf"/>
</dbReference>
<feature type="domain" description="CCHC-type" evidence="3">
    <location>
        <begin position="325"/>
        <end position="339"/>
    </location>
</feature>
<dbReference type="InterPro" id="IPR005162">
    <property type="entry name" value="Retrotrans_gag_dom"/>
</dbReference>
<organism evidence="4">
    <name type="scientific">Tanacetum cinerariifolium</name>
    <name type="common">Dalmatian daisy</name>
    <name type="synonym">Chrysanthemum cinerariifolium</name>
    <dbReference type="NCBI Taxonomy" id="118510"/>
    <lineage>
        <taxon>Eukaryota</taxon>
        <taxon>Viridiplantae</taxon>
        <taxon>Streptophyta</taxon>
        <taxon>Embryophyta</taxon>
        <taxon>Tracheophyta</taxon>
        <taxon>Spermatophyta</taxon>
        <taxon>Magnoliopsida</taxon>
        <taxon>eudicotyledons</taxon>
        <taxon>Gunneridae</taxon>
        <taxon>Pentapetalae</taxon>
        <taxon>asterids</taxon>
        <taxon>campanulids</taxon>
        <taxon>Asterales</taxon>
        <taxon>Asteraceae</taxon>
        <taxon>Asteroideae</taxon>
        <taxon>Anthemideae</taxon>
        <taxon>Anthemidinae</taxon>
        <taxon>Tanacetum</taxon>
    </lineage>
</organism>
<dbReference type="Gene3D" id="4.10.60.10">
    <property type="entry name" value="Zinc finger, CCHC-type"/>
    <property type="match status" value="1"/>
</dbReference>
<keyword evidence="1" id="KW-0479">Metal-binding</keyword>
<dbReference type="Pfam" id="PF03732">
    <property type="entry name" value="Retrotrans_gag"/>
    <property type="match status" value="1"/>
</dbReference>
<evidence type="ECO:0000313" key="4">
    <source>
        <dbReference type="EMBL" id="GEU92620.1"/>
    </source>
</evidence>
<keyword evidence="4" id="KW-0548">Nucleotidyltransferase</keyword>
<keyword evidence="4" id="KW-0808">Transferase</keyword>
<evidence type="ECO:0000259" key="3">
    <source>
        <dbReference type="PROSITE" id="PS50158"/>
    </source>
</evidence>
<dbReference type="SUPFAM" id="SSF57756">
    <property type="entry name" value="Retrovirus zinc finger-like domains"/>
    <property type="match status" value="1"/>
</dbReference>
<comment type="caution">
    <text evidence="4">The sequence shown here is derived from an EMBL/GenBank/DDBJ whole genome shotgun (WGS) entry which is preliminary data.</text>
</comment>
<name>A0A6L2P2G6_TANCI</name>
<accession>A0A6L2P2G6</accession>
<gene>
    <name evidence="4" type="ORF">Tci_064598</name>
</gene>
<dbReference type="SMART" id="SM00343">
    <property type="entry name" value="ZnF_C2HC"/>
    <property type="match status" value="2"/>
</dbReference>
<dbReference type="Pfam" id="PF00098">
    <property type="entry name" value="zf-CCHC"/>
    <property type="match status" value="1"/>
</dbReference>